<keyword evidence="1" id="KW-1133">Transmembrane helix</keyword>
<accession>A0A846QIP3</accession>
<keyword evidence="3" id="KW-1185">Reference proteome</keyword>
<keyword evidence="1" id="KW-0472">Membrane</keyword>
<dbReference type="EMBL" id="JAATJA010000002">
    <property type="protein sequence ID" value="NJB68108.1"/>
    <property type="molecule type" value="Genomic_DNA"/>
</dbReference>
<protein>
    <submittedName>
        <fullName evidence="2">Uncharacterized protein</fullName>
    </submittedName>
</protein>
<sequence>MPFAQALASGFMVGIGVIGLLAATQALFLPLGLLGAMREDGASPAQAATRALADARRRLGTMALFWPSVLVFCVFLELTLAYEGQGVLPYILSICCVFGSVGAVFLTFHVAGRRNDAPVSDGNATASEAKRD</sequence>
<evidence type="ECO:0000256" key="1">
    <source>
        <dbReference type="SAM" id="Phobius"/>
    </source>
</evidence>
<organism evidence="2 3">
    <name type="scientific">Desulfobaculum xiamenense</name>
    <dbReference type="NCBI Taxonomy" id="995050"/>
    <lineage>
        <taxon>Bacteria</taxon>
        <taxon>Pseudomonadati</taxon>
        <taxon>Thermodesulfobacteriota</taxon>
        <taxon>Desulfovibrionia</taxon>
        <taxon>Desulfovibrionales</taxon>
        <taxon>Desulfovibrionaceae</taxon>
        <taxon>Desulfobaculum</taxon>
    </lineage>
</organism>
<comment type="caution">
    <text evidence="2">The sequence shown here is derived from an EMBL/GenBank/DDBJ whole genome shotgun (WGS) entry which is preliminary data.</text>
</comment>
<reference evidence="2 3" key="1">
    <citation type="submission" date="2020-03" db="EMBL/GenBank/DDBJ databases">
        <title>Genomic Encyclopedia of Type Strains, Phase IV (KMG-IV): sequencing the most valuable type-strain genomes for metagenomic binning, comparative biology and taxonomic classification.</title>
        <authorList>
            <person name="Goeker M."/>
        </authorList>
    </citation>
    <scope>NUCLEOTIDE SEQUENCE [LARGE SCALE GENOMIC DNA]</scope>
    <source>
        <strain evidence="2 3">DSM 24233</strain>
    </source>
</reference>
<evidence type="ECO:0000313" key="3">
    <source>
        <dbReference type="Proteomes" id="UP000580856"/>
    </source>
</evidence>
<dbReference type="AlphaFoldDB" id="A0A846QIP3"/>
<keyword evidence="1" id="KW-0812">Transmembrane</keyword>
<feature type="transmembrane region" description="Helical" evidence="1">
    <location>
        <begin position="6"/>
        <end position="29"/>
    </location>
</feature>
<proteinExistence type="predicted"/>
<feature type="transmembrane region" description="Helical" evidence="1">
    <location>
        <begin position="63"/>
        <end position="82"/>
    </location>
</feature>
<feature type="transmembrane region" description="Helical" evidence="1">
    <location>
        <begin position="88"/>
        <end position="108"/>
    </location>
</feature>
<dbReference type="Proteomes" id="UP000580856">
    <property type="component" value="Unassembled WGS sequence"/>
</dbReference>
<name>A0A846QIP3_9BACT</name>
<evidence type="ECO:0000313" key="2">
    <source>
        <dbReference type="EMBL" id="NJB68108.1"/>
    </source>
</evidence>
<gene>
    <name evidence="2" type="ORF">GGQ74_001781</name>
</gene>
<dbReference type="RefSeq" id="WP_167941203.1">
    <property type="nucleotide sequence ID" value="NZ_JAATJA010000002.1"/>
</dbReference>